<gene>
    <name evidence="4" type="ORF">D8M05_06955</name>
</gene>
<keyword evidence="2" id="KW-0732">Signal</keyword>
<dbReference type="CDD" id="cd05379">
    <property type="entry name" value="CAP_bacterial"/>
    <property type="match status" value="1"/>
</dbReference>
<dbReference type="PANTHER" id="PTHR31157">
    <property type="entry name" value="SCP DOMAIN-CONTAINING PROTEIN"/>
    <property type="match status" value="1"/>
</dbReference>
<feature type="signal peptide" evidence="2">
    <location>
        <begin position="1"/>
        <end position="21"/>
    </location>
</feature>
<protein>
    <submittedName>
        <fullName evidence="4">SCP-like extracellular protein</fullName>
    </submittedName>
</protein>
<dbReference type="InterPro" id="IPR035940">
    <property type="entry name" value="CAP_sf"/>
</dbReference>
<feature type="compositionally biased region" description="Low complexity" evidence="1">
    <location>
        <begin position="29"/>
        <end position="46"/>
    </location>
</feature>
<accession>A0A494Z3L8</accession>
<dbReference type="Proteomes" id="UP000281813">
    <property type="component" value="Unassembled WGS sequence"/>
</dbReference>
<dbReference type="Pfam" id="PF00188">
    <property type="entry name" value="CAP"/>
    <property type="match status" value="1"/>
</dbReference>
<organism evidence="4 5">
    <name type="scientific">Oceanobacillus bengalensis</name>
    <dbReference type="NCBI Taxonomy" id="1435466"/>
    <lineage>
        <taxon>Bacteria</taxon>
        <taxon>Bacillati</taxon>
        <taxon>Bacillota</taxon>
        <taxon>Bacilli</taxon>
        <taxon>Bacillales</taxon>
        <taxon>Bacillaceae</taxon>
        <taxon>Oceanobacillus</taxon>
    </lineage>
</organism>
<dbReference type="InterPro" id="IPR014044">
    <property type="entry name" value="CAP_dom"/>
</dbReference>
<dbReference type="SUPFAM" id="SSF55797">
    <property type="entry name" value="PR-1-like"/>
    <property type="match status" value="1"/>
</dbReference>
<dbReference type="AlphaFoldDB" id="A0A494Z3L8"/>
<reference evidence="4 5" key="1">
    <citation type="journal article" date="2015" name="Antonie Van Leeuwenhoek">
        <title>Oceanobacillus bengalensis sp. nov., a bacterium isolated from seawater of the Bay of Bengal.</title>
        <authorList>
            <person name="Yongchang O."/>
            <person name="Xiang W."/>
            <person name="Wang G."/>
        </authorList>
    </citation>
    <scope>NUCLEOTIDE SEQUENCE [LARGE SCALE GENOMIC DNA]</scope>
    <source>
        <strain evidence="4 5">MCCC 1K00260</strain>
    </source>
</reference>
<evidence type="ECO:0000256" key="1">
    <source>
        <dbReference type="SAM" id="MobiDB-lite"/>
    </source>
</evidence>
<dbReference type="PROSITE" id="PS51257">
    <property type="entry name" value="PROKAR_LIPOPROTEIN"/>
    <property type="match status" value="1"/>
</dbReference>
<name>A0A494Z3L8_9BACI</name>
<evidence type="ECO:0000313" key="4">
    <source>
        <dbReference type="EMBL" id="RKQ16609.1"/>
    </source>
</evidence>
<dbReference type="OrthoDB" id="9783944at2"/>
<dbReference type="NCBIfam" id="TIGR02909">
    <property type="entry name" value="spore_YkwD"/>
    <property type="match status" value="1"/>
</dbReference>
<dbReference type="RefSeq" id="WP_121130026.1">
    <property type="nucleotide sequence ID" value="NZ_JBHUFK010000003.1"/>
</dbReference>
<proteinExistence type="predicted"/>
<sequence>MSKKYLLFFIMILCVGLAACGNDSATQDNTRNFNISSTSTNSPSTDLTKKQTPVQQEQGSGNNFRPISMQSGEGNQPPTQNQGEQLSPNRQNQNQDVALTEFEQEVVRLTNQERRRAGLSNLEVDSTLSGVAREKSKDMQANNYFSHTSPTYGSPFDMMAQYGVTYRQAGENIARGQNSPEEVVRAWMNSEGHRANILKGGYTHIGVGYVQDGNYWTQMFIQK</sequence>
<feature type="compositionally biased region" description="Polar residues" evidence="1">
    <location>
        <begin position="50"/>
        <end position="92"/>
    </location>
</feature>
<dbReference type="PANTHER" id="PTHR31157:SF1">
    <property type="entry name" value="SCP DOMAIN-CONTAINING PROTEIN"/>
    <property type="match status" value="1"/>
</dbReference>
<dbReference type="EMBL" id="RBZO01000008">
    <property type="protein sequence ID" value="RKQ16609.1"/>
    <property type="molecule type" value="Genomic_DNA"/>
</dbReference>
<comment type="caution">
    <text evidence="4">The sequence shown here is derived from an EMBL/GenBank/DDBJ whole genome shotgun (WGS) entry which is preliminary data.</text>
</comment>
<evidence type="ECO:0000259" key="3">
    <source>
        <dbReference type="Pfam" id="PF00188"/>
    </source>
</evidence>
<keyword evidence="5" id="KW-1185">Reference proteome</keyword>
<dbReference type="Gene3D" id="3.40.33.10">
    <property type="entry name" value="CAP"/>
    <property type="match status" value="1"/>
</dbReference>
<evidence type="ECO:0000313" key="5">
    <source>
        <dbReference type="Proteomes" id="UP000281813"/>
    </source>
</evidence>
<feature type="region of interest" description="Disordered" evidence="1">
    <location>
        <begin position="27"/>
        <end position="92"/>
    </location>
</feature>
<dbReference type="InterPro" id="IPR014258">
    <property type="entry name" value="CAP_domain_YkwD-like"/>
</dbReference>
<feature type="chain" id="PRO_5038830251" evidence="2">
    <location>
        <begin position="22"/>
        <end position="223"/>
    </location>
</feature>
<feature type="domain" description="SCP" evidence="3">
    <location>
        <begin position="108"/>
        <end position="220"/>
    </location>
</feature>
<evidence type="ECO:0000256" key="2">
    <source>
        <dbReference type="SAM" id="SignalP"/>
    </source>
</evidence>